<name>A0A815JLF9_9BILA</name>
<dbReference type="InterPro" id="IPR018289">
    <property type="entry name" value="MULE_transposase_dom"/>
</dbReference>
<keyword evidence="3" id="KW-0862">Zinc</keyword>
<sequence>MAEAFVILIGEIQAKSPAISFMNSNKGKPLLVADEYTFKLNKTTTTTKYWICTINGCAAKVHTDSTNLLMKTVGNHNHLPEKEKIEVREVREKIKQRAINETTPIPRIYDEECAKAMLSTTAIAILPSEREMNSGINKARRAITPIIPTTQLFDIPEYYSKILNKNEFLITGKMVTRRQRILLFSTSEQLKMLFAAETIFMDDTFSIFPSMFDQVYKIHAIKYDQSCPCVFGLLPNRQKNTYHFMFQELKAIAAQMKMNFSPKLIMSDFEAGLLSVVALEFVTTTSLSCYFHFTQAIYRAIQRVGLSTAYNNDDDIKKYCRQLMALPLIPEAIIEDTYDELIATIPSTLKETLKDLLQYFQEQWLNKVSISQWCVHGLNIRTNNNAEGDLFLLLNSEFYLVILHLAFHSRFNRRVQINHPNIWSFIKLLQGEENRFHHMYVQFIAGLGTRSKQAKTVAIQRRIDKLGERYYDGAINAMEYLDGLSFIVAKRKK</sequence>
<evidence type="ECO:0000256" key="3">
    <source>
        <dbReference type="ARBA" id="ARBA00022833"/>
    </source>
</evidence>
<evidence type="ECO:0000256" key="1">
    <source>
        <dbReference type="ARBA" id="ARBA00022723"/>
    </source>
</evidence>
<dbReference type="Gene3D" id="2.20.25.240">
    <property type="match status" value="1"/>
</dbReference>
<organism evidence="6 8">
    <name type="scientific">Rotaria magnacalcarata</name>
    <dbReference type="NCBI Taxonomy" id="392030"/>
    <lineage>
        <taxon>Eukaryota</taxon>
        <taxon>Metazoa</taxon>
        <taxon>Spiralia</taxon>
        <taxon>Gnathifera</taxon>
        <taxon>Rotifera</taxon>
        <taxon>Eurotatoria</taxon>
        <taxon>Bdelloidea</taxon>
        <taxon>Philodinida</taxon>
        <taxon>Philodinidae</taxon>
        <taxon>Rotaria</taxon>
    </lineage>
</organism>
<dbReference type="PANTHER" id="PTHR47160">
    <property type="entry name" value="PUTATIVE-RELATED"/>
    <property type="match status" value="1"/>
</dbReference>
<comment type="caution">
    <text evidence="6">The sequence shown here is derived from an EMBL/GenBank/DDBJ whole genome shotgun (WGS) entry which is preliminary data.</text>
</comment>
<evidence type="ECO:0000313" key="6">
    <source>
        <dbReference type="EMBL" id="CAF1379461.1"/>
    </source>
</evidence>
<proteinExistence type="predicted"/>
<evidence type="ECO:0000313" key="7">
    <source>
        <dbReference type="EMBL" id="CAF3886845.1"/>
    </source>
</evidence>
<dbReference type="Pfam" id="PF04500">
    <property type="entry name" value="FLYWCH"/>
    <property type="match status" value="1"/>
</dbReference>
<keyword evidence="1" id="KW-0479">Metal-binding</keyword>
<dbReference type="PANTHER" id="PTHR47160:SF10">
    <property type="entry name" value="MULE TRANSPOSASE DOMAIN-CONTAINING PROTEIN"/>
    <property type="match status" value="1"/>
</dbReference>
<feature type="domain" description="MULE transposase" evidence="5">
    <location>
        <begin position="222"/>
        <end position="295"/>
    </location>
</feature>
<dbReference type="InterPro" id="IPR007588">
    <property type="entry name" value="Znf_FLYWCH"/>
</dbReference>
<gene>
    <name evidence="7" type="ORF">BYL167_LOCUS7740</name>
    <name evidence="6" type="ORF">CJN711_LOCUS20870</name>
</gene>
<evidence type="ECO:0000313" key="8">
    <source>
        <dbReference type="Proteomes" id="UP000663855"/>
    </source>
</evidence>
<feature type="domain" description="FLYWCH-type" evidence="4">
    <location>
        <begin position="21"/>
        <end position="78"/>
    </location>
</feature>
<dbReference type="EMBL" id="CAJOBH010002040">
    <property type="protein sequence ID" value="CAF3886845.1"/>
    <property type="molecule type" value="Genomic_DNA"/>
</dbReference>
<dbReference type="Proteomes" id="UP000663855">
    <property type="component" value="Unassembled WGS sequence"/>
</dbReference>
<keyword evidence="2" id="KW-0863">Zinc-finger</keyword>
<dbReference type="EMBL" id="CAJNOV010009785">
    <property type="protein sequence ID" value="CAF1379461.1"/>
    <property type="molecule type" value="Genomic_DNA"/>
</dbReference>
<evidence type="ECO:0008006" key="9">
    <source>
        <dbReference type="Google" id="ProtNLM"/>
    </source>
</evidence>
<protein>
    <recommendedName>
        <fullName evidence="9">MULE transposase domain-containing protein</fullName>
    </recommendedName>
</protein>
<reference evidence="6" key="1">
    <citation type="submission" date="2021-02" db="EMBL/GenBank/DDBJ databases">
        <authorList>
            <person name="Nowell W R."/>
        </authorList>
    </citation>
    <scope>NUCLEOTIDE SEQUENCE</scope>
</reference>
<dbReference type="Pfam" id="PF10551">
    <property type="entry name" value="MULE"/>
    <property type="match status" value="1"/>
</dbReference>
<accession>A0A815JLF9</accession>
<evidence type="ECO:0000256" key="2">
    <source>
        <dbReference type="ARBA" id="ARBA00022771"/>
    </source>
</evidence>
<dbReference type="GO" id="GO:0008270">
    <property type="term" value="F:zinc ion binding"/>
    <property type="evidence" value="ECO:0007669"/>
    <property type="project" value="UniProtKB-KW"/>
</dbReference>
<dbReference type="Proteomes" id="UP000681967">
    <property type="component" value="Unassembled WGS sequence"/>
</dbReference>
<evidence type="ECO:0000259" key="5">
    <source>
        <dbReference type="Pfam" id="PF10551"/>
    </source>
</evidence>
<evidence type="ECO:0000259" key="4">
    <source>
        <dbReference type="Pfam" id="PF04500"/>
    </source>
</evidence>
<dbReference type="AlphaFoldDB" id="A0A815JLF9"/>